<dbReference type="GO" id="GO:0005262">
    <property type="term" value="F:calcium channel activity"/>
    <property type="evidence" value="ECO:0007669"/>
    <property type="project" value="InterPro"/>
</dbReference>
<dbReference type="Gene3D" id="1.10.287.70">
    <property type="match status" value="1"/>
</dbReference>
<dbReference type="Pfam" id="PF01365">
    <property type="entry name" value="RYDR_ITPR"/>
    <property type="match status" value="2"/>
</dbReference>
<feature type="domain" description="RIH" evidence="12">
    <location>
        <begin position="660"/>
        <end position="808"/>
    </location>
</feature>
<sequence length="2075" mass="240216">MINVTEHKQQASTFTVQQVHKELVDAFHFMAGMVPFLQKLTDKNEKKKLDAIMAFKASMALKEMKNFMVKDGEPLKSRQKLMRNLKIVDLIVNLLKIPIKGPDQEYLWKLFMDVYDALSTCLLGHSPKNKLYIARYIDTFIKQFDIKERKIGQNAVHMVTEIIRDNRKIVDRITHDHIDLFVDLLHTEKHYCYLDLLMVLCICDGVSITENQKYITDVWLTKGSRGSVFFTQFGESIGYETGVVYVSTDGRSWDELKDFAEENKDKDEYLFLEHQLELFGFLCDGHNKESIEAITQQLNYLSWEGAFVCLKNEELPDLLRARYCDLIIKMFVDISENHSQVGQVQLSYIYKDLDKEENEVDNSSLSETYTQLRDWSFEFLEHNCSIVASNIGKNMLTKQVLKLLHYLVSFGFYSKSSDIEKLVEPLMRLLDSRDNVTSQNSKGIEARDGVQITSMEAQESEQNSQTKERFQKSTQAKAVVEARLQAMEVLDLVFDVIFKQRLQKFIGLFREVYDKARNHQGVPGLECLMEEPFDLDINRDVASTALRQLDEIFEETSLLKPSVVEIFLDLSRYDYDDMVRKSMHLLNRYYSAHSGLFKKALQSQVLVSDSSVKAFKSMNKRLRVLRQLSTLKLADAEARKLCDILDNFIHMCHLQGDEGEPHRMNQNILYHNGVLEDTLTILSQEIDNQHAGLQRVFQKTFTLLKMMACGNVTVQVHLFNHLDLLLSKAAGVQEMAEALTEVFIGNHSACLKIMQHQVQKMMLLLSEHKSSAPQFLDLLHAVVKCDKLDFPIKRNQDLVMTYFVQFRADVAYVIENDESDRQAILTSSQHPDLIYLISFVDLLAACAEGQNKFTESVCQTVFKISELLKILNNPSISDNWKRPFLCFFLWVYLNTTSERNESWAFDISHDNTIWDFLDSLNGTLQNVTEYARNNGDVVKQLLKKPRGKSDQSTDQQDKVRGSLHYLFDAVMPFLKVFCKTYYQHDVAKFPKEPECMDALAHNFKTFLEVIRPLISIESQMKTLTNCLRTLVSSTTLSAEEKKAFQDLIDDKVQCQDVCSKSRKIYEDFYKEEEEVNSKLKVFVMNMKTAFGGVNDVRTQIGFRSKEPYSKIGSDEELPLGVEFQEHLKCFVDPDEKDFRDKYQMAKGLVLQLQHSMTLTHLNEKEKQEEVELNVKCFQLLRGLIHNEIAKLPPDFRSHVNASSRQLKVIKDVQNALNSFDTIQSVLKHMSSPHDKICQELLAFLAALLFNGNEEVQKSMLDYFTGSREDTFMFAIKDRMSLSVIATTGRCVLHALHRAKVEAQMTTREVSGASDQPIRQNSHLPPRHRTFSGSELHSLTGIFLRLRTNSINKVNPKPEVDIGLQEMGQSNGETQMSQTIIPGLELKDDGYIELVFKILRLMCNQQYRGLQDLLREQPDSINSVNLVSDTTQFLSILYSNVNDKSVELISQLFDTLVRMTSGNLINQALVFDKKICDYITHILRVGDYKDCSTRDIYNLKRSIGSLLKSLTEENPKVKEGEANAELPKELMECIDTDILVTVMVEAYNDLKRKEKEFKENQNLVSEVGFLYFHIIKRKMDLKKDLTLKALIKKDEDNVVWDYFEKNTMSIEVLKEDVLQKLYFRVKKKNMLRKEIKEKFKYEVDRSSPSNKLKDFMDWSSEIIMDIKYRKRIHANLMKRLLVKMWLPMNYMVMMVTMAIVLFILITYQASSVGTPSFLPSYRYPDVYSVIFGLGGLHNFLSVCIFLTFIITNWPTFTPSGELPQLFLVPINFIVNMVIIVWNIRSRLTGSERKPLSPWYQKKPKSHLEVKAYGFKTIYYVIFLACSVAGTATYGYFFAFHLLHLCELNQRLKRVLKAVTTNGCSLLMVAILGLAFFYIYALILFVSYRGWIWKESDGRHCTTVYQCFVSIIHHGFVGGPYTTFEQYMTNMTSNFDTAVTIAVFNVSFFIIITIIGLYLILGIIIDTFSQLRDSKWEIDKDMQNTCFICSRKSQDFERHRGGFERHVKMEHNQWAYLFFFIHLDETQTDDYSALEFSIYKQLLENNLDFFPLNRSLSLENAVDIKEQRSWKDKSWSS</sequence>
<reference evidence="14" key="1">
    <citation type="journal article" date="2021" name="Genome Biol. Evol.">
        <title>A High-Quality Reference Genome for a Parasitic Bivalve with Doubly Uniparental Inheritance (Bivalvia: Unionida).</title>
        <authorList>
            <person name="Smith C.H."/>
        </authorList>
    </citation>
    <scope>NUCLEOTIDE SEQUENCE</scope>
    <source>
        <strain evidence="14">CHS0354</strain>
    </source>
</reference>
<dbReference type="InterPro" id="IPR005821">
    <property type="entry name" value="Ion_trans_dom"/>
</dbReference>
<evidence type="ECO:0000313" key="15">
    <source>
        <dbReference type="Proteomes" id="UP001195483"/>
    </source>
</evidence>
<dbReference type="EMBL" id="JAEAOA010000230">
    <property type="protein sequence ID" value="KAK3607291.1"/>
    <property type="molecule type" value="Genomic_DNA"/>
</dbReference>
<keyword evidence="3 10" id="KW-0812">Transmembrane</keyword>
<keyword evidence="15" id="KW-1185">Reference proteome</keyword>
<organism evidence="14 15">
    <name type="scientific">Potamilus streckersoni</name>
    <dbReference type="NCBI Taxonomy" id="2493646"/>
    <lineage>
        <taxon>Eukaryota</taxon>
        <taxon>Metazoa</taxon>
        <taxon>Spiralia</taxon>
        <taxon>Lophotrochozoa</taxon>
        <taxon>Mollusca</taxon>
        <taxon>Bivalvia</taxon>
        <taxon>Autobranchia</taxon>
        <taxon>Heteroconchia</taxon>
        <taxon>Palaeoheterodonta</taxon>
        <taxon>Unionida</taxon>
        <taxon>Unionoidea</taxon>
        <taxon>Unionidae</taxon>
        <taxon>Ambleminae</taxon>
        <taxon>Lampsilini</taxon>
        <taxon>Potamilus</taxon>
    </lineage>
</organism>
<evidence type="ECO:0000259" key="11">
    <source>
        <dbReference type="Pfam" id="PF00520"/>
    </source>
</evidence>
<dbReference type="GO" id="GO:0016020">
    <property type="term" value="C:membrane"/>
    <property type="evidence" value="ECO:0007669"/>
    <property type="project" value="InterPro"/>
</dbReference>
<keyword evidence="5" id="KW-0406">Ion transport</keyword>
<reference evidence="14" key="2">
    <citation type="journal article" date="2021" name="Genome Biol. Evol.">
        <title>Developing a high-quality reference genome for a parasitic bivalve with doubly uniparental inheritance (Bivalvia: Unionida).</title>
        <authorList>
            <person name="Smith C.H."/>
        </authorList>
    </citation>
    <scope>NUCLEOTIDE SEQUENCE</scope>
    <source>
        <strain evidence="14">CHS0354</strain>
        <tissue evidence="14">Mantle</tissue>
    </source>
</reference>
<evidence type="ECO:0000256" key="9">
    <source>
        <dbReference type="SAM" id="MobiDB-lite"/>
    </source>
</evidence>
<dbReference type="Gene3D" id="1.25.10.30">
    <property type="entry name" value="IP3 receptor type 1 binding core, RIH domain"/>
    <property type="match status" value="1"/>
</dbReference>
<keyword evidence="4 10" id="KW-1133">Transmembrane helix</keyword>
<evidence type="ECO:0000256" key="1">
    <source>
        <dbReference type="ARBA" id="ARBA00004127"/>
    </source>
</evidence>
<dbReference type="GO" id="GO:0012505">
    <property type="term" value="C:endomembrane system"/>
    <property type="evidence" value="ECO:0007669"/>
    <property type="project" value="UniProtKB-SubCell"/>
</dbReference>
<dbReference type="Pfam" id="PF00520">
    <property type="entry name" value="Ion_trans"/>
    <property type="match status" value="1"/>
</dbReference>
<evidence type="ECO:0000256" key="10">
    <source>
        <dbReference type="SAM" id="Phobius"/>
    </source>
</evidence>
<feature type="domain" description="RyR/IP3R Homology associated" evidence="13">
    <location>
        <begin position="1390"/>
        <end position="1482"/>
    </location>
</feature>
<dbReference type="Proteomes" id="UP001195483">
    <property type="component" value="Unassembled WGS sequence"/>
</dbReference>
<dbReference type="InterPro" id="IPR015925">
    <property type="entry name" value="Ryanodine_IP3_receptor"/>
</dbReference>
<feature type="transmembrane region" description="Helical" evidence="10">
    <location>
        <begin position="1683"/>
        <end position="1704"/>
    </location>
</feature>
<evidence type="ECO:0000256" key="8">
    <source>
        <dbReference type="ARBA" id="ARBA00023303"/>
    </source>
</evidence>
<evidence type="ECO:0000313" key="14">
    <source>
        <dbReference type="EMBL" id="KAK3607291.1"/>
    </source>
</evidence>
<feature type="transmembrane region" description="Helical" evidence="10">
    <location>
        <begin position="1816"/>
        <end position="1843"/>
    </location>
</feature>
<name>A0AAE0WAC7_9BIVA</name>
<comment type="caution">
    <text evidence="14">The sequence shown here is derived from an EMBL/GenBank/DDBJ whole genome shotgun (WGS) entry which is preliminary data.</text>
</comment>
<feature type="transmembrane region" description="Helical" evidence="10">
    <location>
        <begin position="1761"/>
        <end position="1782"/>
    </location>
</feature>
<dbReference type="Pfam" id="PF08454">
    <property type="entry name" value="RIH_assoc"/>
    <property type="match status" value="1"/>
</dbReference>
<evidence type="ECO:0000256" key="6">
    <source>
        <dbReference type="ARBA" id="ARBA00023136"/>
    </source>
</evidence>
<keyword evidence="2" id="KW-0813">Transport</keyword>
<accession>A0AAE0WAC7</accession>
<feature type="domain" description="RIH" evidence="12">
    <location>
        <begin position="59"/>
        <end position="221"/>
    </location>
</feature>
<keyword evidence="7" id="KW-1071">Ligand-gated ion channel</keyword>
<proteinExistence type="predicted"/>
<keyword evidence="6 10" id="KW-0472">Membrane</keyword>
<dbReference type="PANTHER" id="PTHR13715">
    <property type="entry name" value="RYANODINE RECEPTOR AND IP3 RECEPTOR"/>
    <property type="match status" value="1"/>
</dbReference>
<protein>
    <submittedName>
        <fullName evidence="14">Uncharacterized protein</fullName>
    </submittedName>
</protein>
<feature type="transmembrane region" description="Helical" evidence="10">
    <location>
        <begin position="1901"/>
        <end position="1919"/>
    </location>
</feature>
<feature type="domain" description="Ion transport" evidence="11">
    <location>
        <begin position="1819"/>
        <end position="1972"/>
    </location>
</feature>
<dbReference type="SUPFAM" id="SSF100909">
    <property type="entry name" value="IP3 receptor type 1 binding core, domain 2"/>
    <property type="match status" value="2"/>
</dbReference>
<evidence type="ECO:0000256" key="5">
    <source>
        <dbReference type="ARBA" id="ARBA00023065"/>
    </source>
</evidence>
<reference evidence="14" key="3">
    <citation type="submission" date="2023-05" db="EMBL/GenBank/DDBJ databases">
        <authorList>
            <person name="Smith C.H."/>
        </authorList>
    </citation>
    <scope>NUCLEOTIDE SEQUENCE</scope>
    <source>
        <strain evidence="14">CHS0354</strain>
        <tissue evidence="14">Mantle</tissue>
    </source>
</reference>
<evidence type="ECO:0000256" key="3">
    <source>
        <dbReference type="ARBA" id="ARBA00022692"/>
    </source>
</evidence>
<feature type="region of interest" description="Disordered" evidence="9">
    <location>
        <begin position="1305"/>
        <end position="1329"/>
    </location>
</feature>
<dbReference type="PANTHER" id="PTHR13715:SF99">
    <property type="entry name" value="INOSITOL 1,4,5-TRISPHOSPHATE RECEPTOR-LIKE PROTEIN A"/>
    <property type="match status" value="1"/>
</dbReference>
<evidence type="ECO:0000256" key="7">
    <source>
        <dbReference type="ARBA" id="ARBA00023286"/>
    </source>
</evidence>
<evidence type="ECO:0000256" key="2">
    <source>
        <dbReference type="ARBA" id="ARBA00022448"/>
    </source>
</evidence>
<feature type="transmembrane region" description="Helical" evidence="10">
    <location>
        <begin position="1725"/>
        <end position="1749"/>
    </location>
</feature>
<evidence type="ECO:0000259" key="12">
    <source>
        <dbReference type="Pfam" id="PF01365"/>
    </source>
</evidence>
<dbReference type="InterPro" id="IPR000699">
    <property type="entry name" value="RIH_dom"/>
</dbReference>
<feature type="compositionally biased region" description="Polar residues" evidence="9">
    <location>
        <begin position="1305"/>
        <end position="1322"/>
    </location>
</feature>
<dbReference type="InterPro" id="IPR035910">
    <property type="entry name" value="RyR/IP3R_RIH_dom_sf"/>
</dbReference>
<dbReference type="InterPro" id="IPR013662">
    <property type="entry name" value="RIH_assoc-dom"/>
</dbReference>
<comment type="subcellular location">
    <subcellularLocation>
        <location evidence="1">Endomembrane system</location>
        <topology evidence="1">Multi-pass membrane protein</topology>
    </subcellularLocation>
</comment>
<feature type="transmembrane region" description="Helical" evidence="10">
    <location>
        <begin position="1939"/>
        <end position="1963"/>
    </location>
</feature>
<gene>
    <name evidence="14" type="ORF">CHS0354_002916</name>
</gene>
<evidence type="ECO:0000259" key="13">
    <source>
        <dbReference type="Pfam" id="PF08454"/>
    </source>
</evidence>
<evidence type="ECO:0000256" key="4">
    <source>
        <dbReference type="ARBA" id="ARBA00022989"/>
    </source>
</evidence>
<keyword evidence="8" id="KW-0407">Ion channel</keyword>
<feature type="transmembrane region" description="Helical" evidence="10">
    <location>
        <begin position="1863"/>
        <end position="1889"/>
    </location>
</feature>